<name>A0AA39GP65_SARSR</name>
<dbReference type="Proteomes" id="UP001175261">
    <property type="component" value="Unassembled WGS sequence"/>
</dbReference>
<comment type="caution">
    <text evidence="2">The sequence shown here is derived from an EMBL/GenBank/DDBJ whole genome shotgun (WGS) entry which is preliminary data.</text>
</comment>
<dbReference type="PANTHER" id="PTHR24148">
    <property type="entry name" value="ANKYRIN REPEAT DOMAIN-CONTAINING PROTEIN 39 HOMOLOG-RELATED"/>
    <property type="match status" value="1"/>
</dbReference>
<evidence type="ECO:0000259" key="1">
    <source>
        <dbReference type="Pfam" id="PF06985"/>
    </source>
</evidence>
<dbReference type="PANTHER" id="PTHR24148:SF64">
    <property type="entry name" value="HETEROKARYON INCOMPATIBILITY DOMAIN-CONTAINING PROTEIN"/>
    <property type="match status" value="1"/>
</dbReference>
<proteinExistence type="predicted"/>
<gene>
    <name evidence="2" type="ORF">NLU13_0507</name>
</gene>
<keyword evidence="3" id="KW-1185">Reference proteome</keyword>
<organism evidence="2 3">
    <name type="scientific">Sarocladium strictum</name>
    <name type="common">Black bundle disease fungus</name>
    <name type="synonym">Acremonium strictum</name>
    <dbReference type="NCBI Taxonomy" id="5046"/>
    <lineage>
        <taxon>Eukaryota</taxon>
        <taxon>Fungi</taxon>
        <taxon>Dikarya</taxon>
        <taxon>Ascomycota</taxon>
        <taxon>Pezizomycotina</taxon>
        <taxon>Sordariomycetes</taxon>
        <taxon>Hypocreomycetidae</taxon>
        <taxon>Hypocreales</taxon>
        <taxon>Sarocladiaceae</taxon>
        <taxon>Sarocladium</taxon>
    </lineage>
</organism>
<dbReference type="Pfam" id="PF26639">
    <property type="entry name" value="Het-6_barrel"/>
    <property type="match status" value="1"/>
</dbReference>
<feature type="domain" description="Heterokaryon incompatibility" evidence="1">
    <location>
        <begin position="67"/>
        <end position="228"/>
    </location>
</feature>
<dbReference type="InterPro" id="IPR010730">
    <property type="entry name" value="HET"/>
</dbReference>
<evidence type="ECO:0000313" key="2">
    <source>
        <dbReference type="EMBL" id="KAK0391005.1"/>
    </source>
</evidence>
<dbReference type="EMBL" id="JAPDFR010000001">
    <property type="protein sequence ID" value="KAK0391005.1"/>
    <property type="molecule type" value="Genomic_DNA"/>
</dbReference>
<dbReference type="AlphaFoldDB" id="A0AA39GP65"/>
<sequence length="654" mass="73275">MAPARRRYSYPTSLPGGSIRLLRLPSGPIAVPITEEGGTEPVPAPIFVQSRFSFGLEVYDYASKPSYRALSYTWGPACDPSAESNDQRTDPRRIILQGEVHEVTRNLLDALCQCSLSFPGSLLWVDALCINQDDLLERQVHVALMDQVYRNAQQVLLWVGLATAKTRQLLGLIHKIARIGSAEIELARHFDHPRDFAAISKDVADAEIQLWKEYLAFYERTWFQRGWRMRKHFFASLNKRIFSADVDALALGRNIWRVKLIQDACSDPDYAYLLVVGLCTGSYSLDSAEHILIHLMRMSRDFNWTDMRDRVYSLLGLVAHTAKRLGFPPISLRPDYSPDVTAAHVLTKVAEAVMLRSNYVGIIAQVSDLCFRSIKDLPSWVPGFYKQFNYAMGHISPLNACGHIRRPDLAFSVHNECLRVQGQLLGILKEQRDICSLNNIDWSSLRQLMQLAASATLPAGRDRIDVLWRTMLWDIGSHENEAELHPASAQLGDSFLKWALLMLLSTEAPCSIGLETTKAFDSSDELSEKLTDHDLRCATDIAGLPTSTKWDLALTSKGDIRKYIMTADAGAFLGLASGPTWMQQLFTTSNGYLGMGPKSGEVGDEAWLVNGCPFPMVLRRATDHFKVIGRCYVHGVMHGEALEKGAMWEELVLL</sequence>
<accession>A0AA39GP65</accession>
<reference evidence="2" key="1">
    <citation type="submission" date="2022-10" db="EMBL/GenBank/DDBJ databases">
        <title>Determination and structural analysis of whole genome sequence of Sarocladium strictum F4-1.</title>
        <authorList>
            <person name="Hu L."/>
            <person name="Jiang Y."/>
        </authorList>
    </citation>
    <scope>NUCLEOTIDE SEQUENCE</scope>
    <source>
        <strain evidence="2">F4-1</strain>
    </source>
</reference>
<dbReference type="InterPro" id="IPR052895">
    <property type="entry name" value="HetReg/Transcr_Mod"/>
</dbReference>
<dbReference type="Pfam" id="PF06985">
    <property type="entry name" value="HET"/>
    <property type="match status" value="1"/>
</dbReference>
<protein>
    <recommendedName>
        <fullName evidence="1">Heterokaryon incompatibility domain-containing protein</fullName>
    </recommendedName>
</protein>
<evidence type="ECO:0000313" key="3">
    <source>
        <dbReference type="Proteomes" id="UP001175261"/>
    </source>
</evidence>